<accession>A0ABS8C4K0</accession>
<proteinExistence type="predicted"/>
<evidence type="ECO:0000259" key="1">
    <source>
        <dbReference type="Pfam" id="PF00849"/>
    </source>
</evidence>
<dbReference type="SUPFAM" id="SSF55120">
    <property type="entry name" value="Pseudouridine synthase"/>
    <property type="match status" value="1"/>
</dbReference>
<dbReference type="InterPro" id="IPR020103">
    <property type="entry name" value="PsdUridine_synth_cat_dom_sf"/>
</dbReference>
<protein>
    <submittedName>
        <fullName evidence="2">Pseudouridine synthase</fullName>
    </submittedName>
</protein>
<gene>
    <name evidence="2" type="ORF">JAO78_010350</name>
</gene>
<dbReference type="RefSeq" id="WP_226751269.1">
    <property type="nucleotide sequence ID" value="NZ_JAEINI020000005.1"/>
</dbReference>
<evidence type="ECO:0000313" key="2">
    <source>
        <dbReference type="EMBL" id="MCB5227212.1"/>
    </source>
</evidence>
<dbReference type="InterPro" id="IPR006224">
    <property type="entry name" value="PsdUridine_synth_RluA-like_CS"/>
</dbReference>
<dbReference type="PANTHER" id="PTHR21600:SF84">
    <property type="entry name" value="PSEUDOURIDINE SYNTHASE RSUA_RLUA-LIKE DOMAIN-CONTAINING PROTEIN"/>
    <property type="match status" value="1"/>
</dbReference>
<dbReference type="InterPro" id="IPR050188">
    <property type="entry name" value="RluA_PseudoU_synthase"/>
</dbReference>
<dbReference type="PROSITE" id="PS01129">
    <property type="entry name" value="PSI_RLU"/>
    <property type="match status" value="1"/>
</dbReference>
<sequence length="302" mass="33804">MSIATQASEITLPANNAGWPTVLAFLIAKFPGVSAAIWQQRIQQGKVHWYQGECINEHTAFLPSRRLCYYREVETEPVVPFAHRIIYQDAHLLVADKPHFLPVTPGGSFVNECLLQRLKTDTGNQDLVPLHRLDRDTAGLVLFSLQADSRALYSRLFSAGQISKTYYAVAEVAQFHDALPQQWQLHNRIEKSQPRFLNKICAGEPNASSTIRLLKVEAGLGVFQLQAHTGKTHQLRLHMQSLGWPILHDAYYPVLKPKNSGDFSQPLQLLAAEVSFIDPISAELRRFSSEQKLAFGPALAAD</sequence>
<dbReference type="Proteomes" id="UP000633814">
    <property type="component" value="Unassembled WGS sequence"/>
</dbReference>
<dbReference type="PANTHER" id="PTHR21600">
    <property type="entry name" value="MITOCHONDRIAL RNA PSEUDOURIDINE SYNTHASE"/>
    <property type="match status" value="1"/>
</dbReference>
<dbReference type="Pfam" id="PF00849">
    <property type="entry name" value="PseudoU_synth_2"/>
    <property type="match status" value="1"/>
</dbReference>
<evidence type="ECO:0000313" key="3">
    <source>
        <dbReference type="Proteomes" id="UP000633814"/>
    </source>
</evidence>
<reference evidence="2 3" key="1">
    <citation type="submission" date="2021-10" db="EMBL/GenBank/DDBJ databases">
        <title>Alishewanella koreense sp. nov. isolated from seawater of southwestern coast in South Korea and the proposal for the reclassification of Rheinheimera perlucida and Rheinheimera tuosuensis as Arsukibacterium perlucida and Arsukibacterium tuosuensis.</title>
        <authorList>
            <person name="Kim K.H."/>
            <person name="Ruan W."/>
            <person name="Kim K.R."/>
            <person name="Baek J.H."/>
            <person name="Jeon C.O."/>
        </authorList>
    </citation>
    <scope>NUCLEOTIDE SEQUENCE [LARGE SCALE GENOMIC DNA]</scope>
    <source>
        <strain evidence="2 3">16-MA</strain>
    </source>
</reference>
<keyword evidence="3" id="KW-1185">Reference proteome</keyword>
<name>A0ABS8C4K0_9ALTE</name>
<feature type="domain" description="Pseudouridine synthase RsuA/RluA-like" evidence="1">
    <location>
        <begin position="91"/>
        <end position="241"/>
    </location>
</feature>
<dbReference type="InterPro" id="IPR006145">
    <property type="entry name" value="PsdUridine_synth_RsuA/RluA"/>
</dbReference>
<organism evidence="2 3">
    <name type="scientific">Alishewanella maricola</name>
    <dbReference type="NCBI Taxonomy" id="2795740"/>
    <lineage>
        <taxon>Bacteria</taxon>
        <taxon>Pseudomonadati</taxon>
        <taxon>Pseudomonadota</taxon>
        <taxon>Gammaproteobacteria</taxon>
        <taxon>Alteromonadales</taxon>
        <taxon>Alteromonadaceae</taxon>
        <taxon>Alishewanella</taxon>
    </lineage>
</organism>
<dbReference type="EMBL" id="JAEINI020000005">
    <property type="protein sequence ID" value="MCB5227212.1"/>
    <property type="molecule type" value="Genomic_DNA"/>
</dbReference>
<dbReference type="Gene3D" id="3.30.2350.10">
    <property type="entry name" value="Pseudouridine synthase"/>
    <property type="match status" value="1"/>
</dbReference>
<comment type="caution">
    <text evidence="2">The sequence shown here is derived from an EMBL/GenBank/DDBJ whole genome shotgun (WGS) entry which is preliminary data.</text>
</comment>